<evidence type="ECO:0000313" key="1">
    <source>
        <dbReference type="EMBL" id="MDG3007506.1"/>
    </source>
</evidence>
<dbReference type="RefSeq" id="WP_277863784.1">
    <property type="nucleotide sequence ID" value="NZ_JARRAG010000002.1"/>
</dbReference>
<comment type="caution">
    <text evidence="1">The sequence shown here is derived from an EMBL/GenBank/DDBJ whole genome shotgun (WGS) entry which is preliminary data.</text>
</comment>
<proteinExistence type="predicted"/>
<keyword evidence="2" id="KW-1185">Reference proteome</keyword>
<reference evidence="1 2" key="1">
    <citation type="submission" date="2023-03" db="EMBL/GenBank/DDBJ databases">
        <title>Paludisphaera mucosa sp. nov. a novel planctomycete from northern fen.</title>
        <authorList>
            <person name="Ivanova A."/>
        </authorList>
    </citation>
    <scope>NUCLEOTIDE SEQUENCE [LARGE SCALE GENOMIC DNA]</scope>
    <source>
        <strain evidence="1 2">Pla2</strain>
    </source>
</reference>
<evidence type="ECO:0008006" key="3">
    <source>
        <dbReference type="Google" id="ProtNLM"/>
    </source>
</evidence>
<name>A0ABT6FIU7_9BACT</name>
<accession>A0ABT6FIU7</accession>
<gene>
    <name evidence="1" type="ORF">PZE19_27405</name>
</gene>
<dbReference type="EMBL" id="JARRAG010000002">
    <property type="protein sequence ID" value="MDG3007506.1"/>
    <property type="molecule type" value="Genomic_DNA"/>
</dbReference>
<protein>
    <recommendedName>
        <fullName evidence="3">DUF3828 domain-containing protein</fullName>
    </recommendedName>
</protein>
<organism evidence="1 2">
    <name type="scientific">Paludisphaera mucosa</name>
    <dbReference type="NCBI Taxonomy" id="3030827"/>
    <lineage>
        <taxon>Bacteria</taxon>
        <taxon>Pseudomonadati</taxon>
        <taxon>Planctomycetota</taxon>
        <taxon>Planctomycetia</taxon>
        <taxon>Isosphaerales</taxon>
        <taxon>Isosphaeraceae</taxon>
        <taxon>Paludisphaera</taxon>
    </lineage>
</organism>
<evidence type="ECO:0000313" key="2">
    <source>
        <dbReference type="Proteomes" id="UP001216907"/>
    </source>
</evidence>
<sequence>MLGRDGLVGYVKAHKSLKEKAPAEFVSFNVAEREGLPLAECLFRTADQRAAVKVLLAREGGAWKVERLTAD</sequence>
<dbReference type="Proteomes" id="UP001216907">
    <property type="component" value="Unassembled WGS sequence"/>
</dbReference>